<name>A0A9P0FHS3_BRAAE</name>
<comment type="similarity">
    <text evidence="4">Belongs to the pyridoxine kinase family.</text>
</comment>
<dbReference type="AlphaFoldDB" id="A0A9P0FHS3"/>
<organism evidence="16 17">
    <name type="scientific">Brassicogethes aeneus</name>
    <name type="common">Rape pollen beetle</name>
    <name type="synonym">Meligethes aeneus</name>
    <dbReference type="NCBI Taxonomy" id="1431903"/>
    <lineage>
        <taxon>Eukaryota</taxon>
        <taxon>Metazoa</taxon>
        <taxon>Ecdysozoa</taxon>
        <taxon>Arthropoda</taxon>
        <taxon>Hexapoda</taxon>
        <taxon>Insecta</taxon>
        <taxon>Pterygota</taxon>
        <taxon>Neoptera</taxon>
        <taxon>Endopterygota</taxon>
        <taxon>Coleoptera</taxon>
        <taxon>Polyphaga</taxon>
        <taxon>Cucujiformia</taxon>
        <taxon>Nitidulidae</taxon>
        <taxon>Meligethinae</taxon>
        <taxon>Brassicogethes</taxon>
    </lineage>
</organism>
<dbReference type="Pfam" id="PF08543">
    <property type="entry name" value="Phos_pyr_kin"/>
    <property type="match status" value="1"/>
</dbReference>
<evidence type="ECO:0000256" key="11">
    <source>
        <dbReference type="ARBA" id="ARBA00032808"/>
    </source>
</evidence>
<evidence type="ECO:0000256" key="9">
    <source>
        <dbReference type="ARBA" id="ARBA00022777"/>
    </source>
</evidence>
<evidence type="ECO:0000256" key="1">
    <source>
        <dbReference type="ARBA" id="ARBA00004750"/>
    </source>
</evidence>
<dbReference type="PANTHER" id="PTHR10534:SF2">
    <property type="entry name" value="PYRIDOXAL KINASE"/>
    <property type="match status" value="1"/>
</dbReference>
<evidence type="ECO:0000256" key="7">
    <source>
        <dbReference type="ARBA" id="ARBA00022679"/>
    </source>
</evidence>
<evidence type="ECO:0000313" key="16">
    <source>
        <dbReference type="EMBL" id="CAH0557014.1"/>
    </source>
</evidence>
<dbReference type="SUPFAM" id="SSF53613">
    <property type="entry name" value="Ribokinase-like"/>
    <property type="match status" value="1"/>
</dbReference>
<dbReference type="GO" id="GO:0009443">
    <property type="term" value="P:pyridoxal 5'-phosphate salvage"/>
    <property type="evidence" value="ECO:0007669"/>
    <property type="project" value="InterPro"/>
</dbReference>
<dbReference type="OrthoDB" id="2104723at2759"/>
<gene>
    <name evidence="16" type="ORF">MELIAE_LOCUS7823</name>
</gene>
<sequence length="338" mass="37770">MEARVLSVQSHVVHGYVGNKSVVFPLQLLGFDVDAINSVQLSNHTGYKKFGGQVLTDKDLLQLINPLIENGLDSLYSHILSGYIGSASFLYEVTKLVKHLKTKNPDIVYVCDPVMGDNGKMYVPPELVTIYKEFVVPLATIITPNLFEAELLSEIKINEEKDVWEAVDILHSKGCPIVVISSAELGDRDHLQIFASQKGDYPVTNLLVLFTQPHLFHTFAAFSFISHHHSLTCLEPVQSETIEILGDSPKRVQMQIPKVPAHFTGTGDLFAGLFLAWMHKTQDMKESIEKTIASLQAVLKRTFEHGKEINVKNLELRLIQSKKDIEEPQVVYEAVPVA</sequence>
<reference evidence="16" key="1">
    <citation type="submission" date="2021-12" db="EMBL/GenBank/DDBJ databases">
        <authorList>
            <person name="King R."/>
        </authorList>
    </citation>
    <scope>NUCLEOTIDE SEQUENCE</scope>
</reference>
<evidence type="ECO:0000256" key="5">
    <source>
        <dbReference type="ARBA" id="ARBA00012104"/>
    </source>
</evidence>
<protein>
    <recommendedName>
        <fullName evidence="6">Pyridoxal kinase</fullName>
        <ecNumber evidence="5">2.7.1.35</ecNumber>
    </recommendedName>
    <alternativeName>
        <fullName evidence="11">Pyridoxine kinase</fullName>
    </alternativeName>
</protein>
<evidence type="ECO:0000256" key="13">
    <source>
        <dbReference type="ARBA" id="ARBA00047377"/>
    </source>
</evidence>
<evidence type="ECO:0000256" key="8">
    <source>
        <dbReference type="ARBA" id="ARBA00022741"/>
    </source>
</evidence>
<comment type="pathway">
    <text evidence="3">Cofactor metabolism; pyridoxal 5'-phosphate salvage; pyridoxal 5'-phosphate from pyridoxal: step 1/1.</text>
</comment>
<keyword evidence="8" id="KW-0547">Nucleotide-binding</keyword>
<dbReference type="CDD" id="cd01173">
    <property type="entry name" value="pyridoxal_pyridoxamine_kinase"/>
    <property type="match status" value="1"/>
</dbReference>
<dbReference type="GO" id="GO:0008478">
    <property type="term" value="F:pyridoxal kinase activity"/>
    <property type="evidence" value="ECO:0007669"/>
    <property type="project" value="UniProtKB-EC"/>
</dbReference>
<evidence type="ECO:0000256" key="10">
    <source>
        <dbReference type="ARBA" id="ARBA00022840"/>
    </source>
</evidence>
<dbReference type="GO" id="GO:0005829">
    <property type="term" value="C:cytosol"/>
    <property type="evidence" value="ECO:0007669"/>
    <property type="project" value="TreeGrafter"/>
</dbReference>
<comment type="pathway">
    <text evidence="1">Cofactor metabolism; pyridoxal 5'-phosphate salvage; pyridoxamine 5'-phosphate from pyridoxamine: step 1/1.</text>
</comment>
<dbReference type="Proteomes" id="UP001154078">
    <property type="component" value="Chromosome 5"/>
</dbReference>
<dbReference type="InterPro" id="IPR013749">
    <property type="entry name" value="PM/HMP-P_kinase-1"/>
</dbReference>
<evidence type="ECO:0000256" key="14">
    <source>
        <dbReference type="ARBA" id="ARBA00048524"/>
    </source>
</evidence>
<keyword evidence="7" id="KW-0808">Transferase</keyword>
<keyword evidence="9" id="KW-0418">Kinase</keyword>
<proteinExistence type="inferred from homology"/>
<evidence type="ECO:0000313" key="17">
    <source>
        <dbReference type="Proteomes" id="UP001154078"/>
    </source>
</evidence>
<keyword evidence="17" id="KW-1185">Reference proteome</keyword>
<evidence type="ECO:0000256" key="6">
    <source>
        <dbReference type="ARBA" id="ARBA00018134"/>
    </source>
</evidence>
<dbReference type="EC" id="2.7.1.35" evidence="5"/>
<dbReference type="InterPro" id="IPR029056">
    <property type="entry name" value="Ribokinase-like"/>
</dbReference>
<comment type="pathway">
    <text evidence="2">Cofactor metabolism; pyridoxal 5'-phosphate salvage; pyridoxine 5'-phosphate from pyridoxine: step 1/1.</text>
</comment>
<evidence type="ECO:0000256" key="3">
    <source>
        <dbReference type="ARBA" id="ARBA00005210"/>
    </source>
</evidence>
<evidence type="ECO:0000256" key="4">
    <source>
        <dbReference type="ARBA" id="ARBA00008805"/>
    </source>
</evidence>
<evidence type="ECO:0000256" key="12">
    <source>
        <dbReference type="ARBA" id="ARBA00047310"/>
    </source>
</evidence>
<dbReference type="EMBL" id="OV121136">
    <property type="protein sequence ID" value="CAH0557014.1"/>
    <property type="molecule type" value="Genomic_DNA"/>
</dbReference>
<comment type="catalytic activity">
    <reaction evidence="13">
        <text>pyridoxal + ATP = pyridoxal 5'-phosphate + ADP + H(+)</text>
        <dbReference type="Rhea" id="RHEA:10224"/>
        <dbReference type="ChEBI" id="CHEBI:15378"/>
        <dbReference type="ChEBI" id="CHEBI:17310"/>
        <dbReference type="ChEBI" id="CHEBI:30616"/>
        <dbReference type="ChEBI" id="CHEBI:456216"/>
        <dbReference type="ChEBI" id="CHEBI:597326"/>
        <dbReference type="EC" id="2.7.1.35"/>
    </reaction>
    <physiologicalReaction direction="left-to-right" evidence="13">
        <dbReference type="Rhea" id="RHEA:10225"/>
    </physiologicalReaction>
</comment>
<evidence type="ECO:0000256" key="2">
    <source>
        <dbReference type="ARBA" id="ARBA00004835"/>
    </source>
</evidence>
<feature type="domain" description="Pyridoxamine kinase/Phosphomethylpyrimidine kinase" evidence="15">
    <location>
        <begin position="93"/>
        <end position="189"/>
    </location>
</feature>
<dbReference type="Gene3D" id="3.40.1190.20">
    <property type="match status" value="1"/>
</dbReference>
<comment type="catalytic activity">
    <reaction evidence="14">
        <text>pyridoxine + ATP = pyridoxine 5'-phosphate + ADP + H(+)</text>
        <dbReference type="Rhea" id="RHEA:25108"/>
        <dbReference type="ChEBI" id="CHEBI:15378"/>
        <dbReference type="ChEBI" id="CHEBI:16709"/>
        <dbReference type="ChEBI" id="CHEBI:30616"/>
        <dbReference type="ChEBI" id="CHEBI:58589"/>
        <dbReference type="ChEBI" id="CHEBI:456216"/>
        <dbReference type="EC" id="2.7.1.35"/>
    </reaction>
    <physiologicalReaction direction="left-to-right" evidence="14">
        <dbReference type="Rhea" id="RHEA:25109"/>
    </physiologicalReaction>
</comment>
<dbReference type="NCBIfam" id="TIGR00687">
    <property type="entry name" value="pyridox_kin"/>
    <property type="match status" value="1"/>
</dbReference>
<comment type="catalytic activity">
    <reaction evidence="12">
        <text>pyridoxamine + ATP = pyridoxamine 5'-phosphate + ADP + H(+)</text>
        <dbReference type="Rhea" id="RHEA:25104"/>
        <dbReference type="ChEBI" id="CHEBI:15378"/>
        <dbReference type="ChEBI" id="CHEBI:30616"/>
        <dbReference type="ChEBI" id="CHEBI:57761"/>
        <dbReference type="ChEBI" id="CHEBI:58451"/>
        <dbReference type="ChEBI" id="CHEBI:456216"/>
        <dbReference type="EC" id="2.7.1.35"/>
    </reaction>
    <physiologicalReaction direction="left-to-right" evidence="12">
        <dbReference type="Rhea" id="RHEA:25105"/>
    </physiologicalReaction>
</comment>
<evidence type="ECO:0000259" key="15">
    <source>
        <dbReference type="Pfam" id="PF08543"/>
    </source>
</evidence>
<keyword evidence="10" id="KW-0067">ATP-binding</keyword>
<dbReference type="GO" id="GO:0005524">
    <property type="term" value="F:ATP binding"/>
    <property type="evidence" value="ECO:0007669"/>
    <property type="project" value="UniProtKB-KW"/>
</dbReference>
<dbReference type="PANTHER" id="PTHR10534">
    <property type="entry name" value="PYRIDOXAL KINASE"/>
    <property type="match status" value="1"/>
</dbReference>
<dbReference type="InterPro" id="IPR004625">
    <property type="entry name" value="PyrdxlKinase"/>
</dbReference>
<accession>A0A9P0FHS3</accession>